<evidence type="ECO:0000256" key="6">
    <source>
        <dbReference type="SAM" id="MobiDB-lite"/>
    </source>
</evidence>
<evidence type="ECO:0000256" key="4">
    <source>
        <dbReference type="ARBA" id="ARBA00022989"/>
    </source>
</evidence>
<dbReference type="Proteomes" id="UP000748752">
    <property type="component" value="Unassembled WGS sequence"/>
</dbReference>
<keyword evidence="2" id="KW-1003">Cell membrane</keyword>
<comment type="subcellular location">
    <subcellularLocation>
        <location evidence="1">Cell membrane</location>
        <topology evidence="1">Multi-pass membrane protein</topology>
    </subcellularLocation>
</comment>
<evidence type="ECO:0000313" key="9">
    <source>
        <dbReference type="Proteomes" id="UP000748752"/>
    </source>
</evidence>
<protein>
    <recommendedName>
        <fullName evidence="10">Flippase-like domain-containing protein</fullName>
    </recommendedName>
</protein>
<reference evidence="8 9" key="1">
    <citation type="journal article" date="2020" name="Microorganisms">
        <title>Osmotic Adaptation and Compatible Solute Biosynthesis of Phototrophic Bacteria as Revealed from Genome Analyses.</title>
        <authorList>
            <person name="Imhoff J.F."/>
            <person name="Rahn T."/>
            <person name="Kunzel S."/>
            <person name="Keller A."/>
            <person name="Neulinger S.C."/>
        </authorList>
    </citation>
    <scope>NUCLEOTIDE SEQUENCE [LARGE SCALE GENOMIC DNA]</scope>
    <source>
        <strain evidence="8 9">DSM 6210</strain>
    </source>
</reference>
<keyword evidence="5 7" id="KW-0472">Membrane</keyword>
<comment type="caution">
    <text evidence="8">The sequence shown here is derived from an EMBL/GenBank/DDBJ whole genome shotgun (WGS) entry which is preliminary data.</text>
</comment>
<evidence type="ECO:0008006" key="10">
    <source>
        <dbReference type="Google" id="ProtNLM"/>
    </source>
</evidence>
<feature type="transmembrane region" description="Helical" evidence="7">
    <location>
        <begin position="136"/>
        <end position="163"/>
    </location>
</feature>
<dbReference type="EMBL" id="NRRV01000001">
    <property type="protein sequence ID" value="MBK1629274.1"/>
    <property type="molecule type" value="Genomic_DNA"/>
</dbReference>
<feature type="transmembrane region" description="Helical" evidence="7">
    <location>
        <begin position="63"/>
        <end position="81"/>
    </location>
</feature>
<feature type="transmembrane region" description="Helical" evidence="7">
    <location>
        <begin position="169"/>
        <end position="188"/>
    </location>
</feature>
<keyword evidence="9" id="KW-1185">Reference proteome</keyword>
<feature type="transmembrane region" description="Helical" evidence="7">
    <location>
        <begin position="279"/>
        <end position="296"/>
    </location>
</feature>
<dbReference type="RefSeq" id="WP_200233053.1">
    <property type="nucleotide sequence ID" value="NZ_NRRV01000001.1"/>
</dbReference>
<feature type="transmembrane region" description="Helical" evidence="7">
    <location>
        <begin position="251"/>
        <end position="272"/>
    </location>
</feature>
<evidence type="ECO:0000256" key="3">
    <source>
        <dbReference type="ARBA" id="ARBA00022692"/>
    </source>
</evidence>
<gene>
    <name evidence="8" type="ORF">CKO31_00705</name>
</gene>
<evidence type="ECO:0000313" key="8">
    <source>
        <dbReference type="EMBL" id="MBK1629274.1"/>
    </source>
</evidence>
<feature type="transmembrane region" description="Helical" evidence="7">
    <location>
        <begin position="223"/>
        <end position="245"/>
    </location>
</feature>
<evidence type="ECO:0000256" key="1">
    <source>
        <dbReference type="ARBA" id="ARBA00004651"/>
    </source>
</evidence>
<keyword evidence="3 7" id="KW-0812">Transmembrane</keyword>
<evidence type="ECO:0000256" key="2">
    <source>
        <dbReference type="ARBA" id="ARBA00022475"/>
    </source>
</evidence>
<dbReference type="Pfam" id="PF03706">
    <property type="entry name" value="LPG_synthase_TM"/>
    <property type="match status" value="1"/>
</dbReference>
<organism evidence="8 9">
    <name type="scientific">Thiohalocapsa halophila</name>
    <dbReference type="NCBI Taxonomy" id="69359"/>
    <lineage>
        <taxon>Bacteria</taxon>
        <taxon>Pseudomonadati</taxon>
        <taxon>Pseudomonadota</taxon>
        <taxon>Gammaproteobacteria</taxon>
        <taxon>Chromatiales</taxon>
        <taxon>Chromatiaceae</taxon>
        <taxon>Thiohalocapsa</taxon>
    </lineage>
</organism>
<evidence type="ECO:0000256" key="5">
    <source>
        <dbReference type="ARBA" id="ARBA00023136"/>
    </source>
</evidence>
<evidence type="ECO:0000256" key="7">
    <source>
        <dbReference type="SAM" id="Phobius"/>
    </source>
</evidence>
<feature type="transmembrane region" description="Helical" evidence="7">
    <location>
        <begin position="33"/>
        <end position="51"/>
    </location>
</feature>
<proteinExistence type="predicted"/>
<name>A0ABS1CCQ5_9GAMM</name>
<dbReference type="InterPro" id="IPR022791">
    <property type="entry name" value="L-PG_synthase/AglD"/>
</dbReference>
<sequence>MSGPGASRGASRGDAPSRSGASRLPRLGRARDWLIGLTLLIGLVIAVEHRVGWRALIAPWQTLSVSLLVSAFALTAASYVLRGLRVYEYFGPLVVGRFTAVLRLSMLHNTANNLLPMRIGEVVFPWLMHRYFGHGFLASGASLLWIRIMDLHCLVLAALVVLWLRLPGWWWPVLGALWLALVPLGLAVRRSGWVSRLPAGRLRHVLLFLLDAAPRDTPLLYRLYLWTLLSWGAKLFAFALVLGHFVDAALWQRLAGVLGAELSSVLPFHGIAGAGSYELTGMAAMVPLGVGVGAALAGTVSLHLFLLGSTLILGPLALLLPRGKTAAGLQSGGRSGASL</sequence>
<accession>A0ABS1CCQ5</accession>
<feature type="region of interest" description="Disordered" evidence="6">
    <location>
        <begin position="1"/>
        <end position="23"/>
    </location>
</feature>
<keyword evidence="4 7" id="KW-1133">Transmembrane helix</keyword>